<reference evidence="2 3" key="1">
    <citation type="submission" date="2012-10" db="EMBL/GenBank/DDBJ databases">
        <authorList>
            <person name="Strain E.A."/>
            <person name="Brown E."/>
            <person name="Allard M.W."/>
            <person name="Gonzalez-Escalona N."/>
            <person name="Timme R."/>
        </authorList>
    </citation>
    <scope>NUCLEOTIDE SEQUENCE [LARGE SCALE GENOMIC DNA]</scope>
    <source>
        <strain evidence="2 3">CFSAN001627</strain>
    </source>
</reference>
<evidence type="ECO:0000313" key="3">
    <source>
        <dbReference type="Proteomes" id="UP000011944"/>
    </source>
</evidence>
<reference evidence="2 3" key="2">
    <citation type="submission" date="2013-03" db="EMBL/GenBank/DDBJ databases">
        <title>Diversity in Clostridium botulinum.</title>
        <authorList>
            <person name="Timme R.E."/>
            <person name="Allard M."/>
            <person name="Luo Y."/>
            <person name="Strain E."/>
            <person name="Gonzalez-Escalona N."/>
            <person name="Brown E."/>
        </authorList>
    </citation>
    <scope>NUCLEOTIDE SEQUENCE [LARGE SCALE GENOMIC DNA]</scope>
    <source>
        <strain evidence="2 3">CFSAN001627</strain>
    </source>
</reference>
<comment type="caution">
    <text evidence="2">The sequence shown here is derived from an EMBL/GenBank/DDBJ whole genome shotgun (WGS) entry which is preliminary data.</text>
</comment>
<proteinExistence type="predicted"/>
<dbReference type="InterPro" id="IPR006428">
    <property type="entry name" value="Portal_SPP1-type"/>
</dbReference>
<feature type="compositionally biased region" description="Acidic residues" evidence="1">
    <location>
        <begin position="478"/>
        <end position="490"/>
    </location>
</feature>
<dbReference type="PATRIC" id="fig|1232189.3.peg.2988"/>
<dbReference type="EMBL" id="AMXI01001169">
    <property type="protein sequence ID" value="EKN40525.1"/>
    <property type="molecule type" value="Genomic_DNA"/>
</dbReference>
<evidence type="ECO:0000256" key="1">
    <source>
        <dbReference type="SAM" id="MobiDB-lite"/>
    </source>
</evidence>
<feature type="region of interest" description="Disordered" evidence="1">
    <location>
        <begin position="462"/>
        <end position="490"/>
    </location>
</feature>
<accession>M1ZV59</accession>
<dbReference type="Pfam" id="PF05133">
    <property type="entry name" value="SPP1_portal"/>
    <property type="match status" value="1"/>
</dbReference>
<dbReference type="AlphaFoldDB" id="M1ZV59"/>
<gene>
    <name evidence="2" type="ORF">CFSAN001627_19043</name>
</gene>
<protein>
    <submittedName>
        <fullName evidence="2">Phage portal protein, SPP1 family</fullName>
    </submittedName>
</protein>
<evidence type="ECO:0000313" key="2">
    <source>
        <dbReference type="EMBL" id="EKN40525.1"/>
    </source>
</evidence>
<name>M1ZV59_CLOBO</name>
<dbReference type="Proteomes" id="UP000011944">
    <property type="component" value="Unassembled WGS sequence"/>
</dbReference>
<dbReference type="NCBIfam" id="TIGR01538">
    <property type="entry name" value="portal_SPP1"/>
    <property type="match status" value="1"/>
</dbReference>
<dbReference type="InterPro" id="IPR021145">
    <property type="entry name" value="Portal_protein_SPP1_Gp6-like"/>
</dbReference>
<organism evidence="2 3">
    <name type="scientific">Clostridium botulinum CFSAN001627</name>
    <dbReference type="NCBI Taxonomy" id="1232189"/>
    <lineage>
        <taxon>Bacteria</taxon>
        <taxon>Bacillati</taxon>
        <taxon>Bacillota</taxon>
        <taxon>Clostridia</taxon>
        <taxon>Eubacteriales</taxon>
        <taxon>Clostridiaceae</taxon>
        <taxon>Clostridium</taxon>
    </lineage>
</organism>
<sequence>MTKEVFKIIFIDKIFNSGSNSIMSLEEIVQEEIKEWNGSQARQLMLDGERYYKGDTDILKRKRMAIGEDGELEEVKNLANNKLIHNFIRKLADQKVGYLLSKPLAIQTDNEAYKNVLDDIFNKSFMRLLKNLGKDAINKGIAWAQIYYNLDGELRFKRLPSEEIIPLWKDSEHTKLDALIRVYEIIVYEGKTKKTVQKIEYWDTKQVLRYVNDNGKLIPDVEAPEDEGHFSIINKDGTKQSFTWSKVPFIYFKYNDEEQPLIKFVRSLVDDYDRNKSDNSNNLEDLPNSIYVLKDYDGENLGEFRRNMSLYRAVKVAGDGGVETRNLEIDTEAYKTHMEQTRKDIYEFGRGVDTQSDKFGNSPSGISLKFLYNDLDMDCNIIETEFQASLEYLLWFVNQHLINTGQGDYTNENVEFIFNRDTLINETDSINNCQNSVGIISDETIVANHPWATKDELEKIKKQKEEHESMYPNFPLEETPEDEEDEENEE</sequence>